<feature type="domain" description="ABC transmembrane type-1" evidence="8">
    <location>
        <begin position="67"/>
        <end position="283"/>
    </location>
</feature>
<keyword evidence="3" id="KW-1003">Cell membrane</keyword>
<dbReference type="GO" id="GO:0005886">
    <property type="term" value="C:plasma membrane"/>
    <property type="evidence" value="ECO:0007669"/>
    <property type="project" value="UniProtKB-SubCell"/>
</dbReference>
<evidence type="ECO:0000256" key="3">
    <source>
        <dbReference type="ARBA" id="ARBA00022475"/>
    </source>
</evidence>
<feature type="transmembrane region" description="Helical" evidence="7">
    <location>
        <begin position="262"/>
        <end position="282"/>
    </location>
</feature>
<keyword evidence="5 7" id="KW-1133">Transmembrane helix</keyword>
<dbReference type="SUPFAM" id="SSF160964">
    <property type="entry name" value="MalF N-terminal region-like"/>
    <property type="match status" value="1"/>
</dbReference>
<evidence type="ECO:0000256" key="6">
    <source>
        <dbReference type="ARBA" id="ARBA00023136"/>
    </source>
</evidence>
<keyword evidence="4 7" id="KW-0812">Transmembrane</keyword>
<keyword evidence="6 7" id="KW-0472">Membrane</keyword>
<feature type="transmembrane region" description="Helical" evidence="7">
    <location>
        <begin position="103"/>
        <end position="126"/>
    </location>
</feature>
<dbReference type="Pfam" id="PF00528">
    <property type="entry name" value="BPD_transp_1"/>
    <property type="match status" value="1"/>
</dbReference>
<organism evidence="9">
    <name type="scientific">Tepidanaerobacter syntrophicus</name>
    <dbReference type="NCBI Taxonomy" id="224999"/>
    <lineage>
        <taxon>Bacteria</taxon>
        <taxon>Bacillati</taxon>
        <taxon>Bacillota</taxon>
        <taxon>Clostridia</taxon>
        <taxon>Thermosediminibacterales</taxon>
        <taxon>Tepidanaerobacteraceae</taxon>
        <taxon>Tepidanaerobacter</taxon>
    </lineage>
</organism>
<dbReference type="AlphaFoldDB" id="A0A0U9HE86"/>
<feature type="transmembrane region" description="Helical" evidence="7">
    <location>
        <begin position="71"/>
        <end position="91"/>
    </location>
</feature>
<proteinExistence type="inferred from homology"/>
<feature type="transmembrane region" description="Helical" evidence="7">
    <location>
        <begin position="157"/>
        <end position="181"/>
    </location>
</feature>
<dbReference type="SUPFAM" id="SSF161098">
    <property type="entry name" value="MetI-like"/>
    <property type="match status" value="1"/>
</dbReference>
<dbReference type="PROSITE" id="PS50928">
    <property type="entry name" value="ABC_TM1"/>
    <property type="match status" value="1"/>
</dbReference>
<evidence type="ECO:0000259" key="8">
    <source>
        <dbReference type="PROSITE" id="PS50928"/>
    </source>
</evidence>
<feature type="transmembrane region" description="Helical" evidence="7">
    <location>
        <begin position="12"/>
        <end position="38"/>
    </location>
</feature>
<sequence length="293" mass="33400">MNIYKNKRLAFLYLLPAVAFVVVFIYFPVVLNIFYSFFRWSAFSDKVYIGIENYKRLFKDPIFYLALRNNTLYAIISIIFQVGLGLVLAAILEEKFVRKFQPFFRTVYFMPSVISLTVVGLLWQLIYNPNIGIVNAGLKAIGLERFAYDWLGSGKTAIYAIIAVSQWQYTGYIMLLFLVAIQEIPPDLYEAAMIDGANRIQVFFNVTVPQVKEMILVCTTITIIGAFKVFDEVYVMTAGGPGRASEVLATYMYRSAFRNDEMGYAAAIAFIIFVITFILSFLQNKFFGSDNKA</sequence>
<dbReference type="InterPro" id="IPR051393">
    <property type="entry name" value="ABC_transporter_permease"/>
</dbReference>
<evidence type="ECO:0000256" key="7">
    <source>
        <dbReference type="RuleBase" id="RU363032"/>
    </source>
</evidence>
<dbReference type="Gene3D" id="1.10.3720.10">
    <property type="entry name" value="MetI-like"/>
    <property type="match status" value="1"/>
</dbReference>
<evidence type="ECO:0000256" key="4">
    <source>
        <dbReference type="ARBA" id="ARBA00022692"/>
    </source>
</evidence>
<dbReference type="GO" id="GO:0055085">
    <property type="term" value="P:transmembrane transport"/>
    <property type="evidence" value="ECO:0007669"/>
    <property type="project" value="InterPro"/>
</dbReference>
<dbReference type="PANTHER" id="PTHR30193:SF37">
    <property type="entry name" value="INNER MEMBRANE ABC TRANSPORTER PERMEASE PROTEIN YCJO"/>
    <property type="match status" value="1"/>
</dbReference>
<dbReference type="EMBL" id="DF977000">
    <property type="protein sequence ID" value="GAQ24970.1"/>
    <property type="molecule type" value="Genomic_DNA"/>
</dbReference>
<accession>A0A0U9HE86</accession>
<protein>
    <submittedName>
        <fullName evidence="9">Raffinose/stachyose/melibiose transport system permease protein</fullName>
    </submittedName>
</protein>
<reference evidence="9" key="1">
    <citation type="journal article" date="2016" name="Genome Announc.">
        <title>Draft Genome Sequence of the Syntrophic Lactate-Degrading Bacterium Tepidanaerobacter syntrophicus JLT.</title>
        <authorList>
            <person name="Matsuura N."/>
            <person name="Ohashi A."/>
            <person name="Tourlousse D.M."/>
            <person name="Sekiguchi Y."/>
        </authorList>
    </citation>
    <scope>NUCLEOTIDE SEQUENCE [LARGE SCALE GENOMIC DNA]</scope>
    <source>
        <strain evidence="9">JL</strain>
    </source>
</reference>
<comment type="subcellular location">
    <subcellularLocation>
        <location evidence="1 7">Cell membrane</location>
        <topology evidence="1 7">Multi-pass membrane protein</topology>
    </subcellularLocation>
</comment>
<dbReference type="OrthoDB" id="9773727at2"/>
<dbReference type="InterPro" id="IPR035906">
    <property type="entry name" value="MetI-like_sf"/>
</dbReference>
<gene>
    <name evidence="9" type="ORF">TSYNT_6355</name>
</gene>
<evidence type="ECO:0000313" key="9">
    <source>
        <dbReference type="EMBL" id="GAQ24970.1"/>
    </source>
</evidence>
<feature type="transmembrane region" description="Helical" evidence="7">
    <location>
        <begin position="202"/>
        <end position="227"/>
    </location>
</feature>
<evidence type="ECO:0000256" key="5">
    <source>
        <dbReference type="ARBA" id="ARBA00022989"/>
    </source>
</evidence>
<dbReference type="PANTHER" id="PTHR30193">
    <property type="entry name" value="ABC TRANSPORTER PERMEASE PROTEIN"/>
    <property type="match status" value="1"/>
</dbReference>
<evidence type="ECO:0000256" key="1">
    <source>
        <dbReference type="ARBA" id="ARBA00004651"/>
    </source>
</evidence>
<comment type="similarity">
    <text evidence="7">Belongs to the binding-protein-dependent transport system permease family.</text>
</comment>
<dbReference type="CDD" id="cd06261">
    <property type="entry name" value="TM_PBP2"/>
    <property type="match status" value="1"/>
</dbReference>
<keyword evidence="10" id="KW-1185">Reference proteome</keyword>
<dbReference type="STRING" id="224999.GCA_001485475_00979"/>
<name>A0A0U9HE86_9FIRM</name>
<dbReference type="Proteomes" id="UP000062160">
    <property type="component" value="Unassembled WGS sequence"/>
</dbReference>
<evidence type="ECO:0000313" key="10">
    <source>
        <dbReference type="Proteomes" id="UP000062160"/>
    </source>
</evidence>
<evidence type="ECO:0000256" key="2">
    <source>
        <dbReference type="ARBA" id="ARBA00022448"/>
    </source>
</evidence>
<dbReference type="InterPro" id="IPR000515">
    <property type="entry name" value="MetI-like"/>
</dbReference>
<keyword evidence="2 7" id="KW-0813">Transport</keyword>